<evidence type="ECO:0000313" key="1">
    <source>
        <dbReference type="EMBL" id="WZN60522.1"/>
    </source>
</evidence>
<dbReference type="GO" id="GO:0005739">
    <property type="term" value="C:mitochondrion"/>
    <property type="evidence" value="ECO:0007669"/>
    <property type="project" value="TreeGrafter"/>
</dbReference>
<dbReference type="PANTHER" id="PTHR11941">
    <property type="entry name" value="ENOYL-COA HYDRATASE-RELATED"/>
    <property type="match status" value="1"/>
</dbReference>
<dbReference type="CDD" id="cd06558">
    <property type="entry name" value="crotonase-like"/>
    <property type="match status" value="1"/>
</dbReference>
<dbReference type="SUPFAM" id="SSF52096">
    <property type="entry name" value="ClpP/crotonase"/>
    <property type="match status" value="1"/>
</dbReference>
<evidence type="ECO:0000313" key="2">
    <source>
        <dbReference type="Proteomes" id="UP001472866"/>
    </source>
</evidence>
<dbReference type="GO" id="GO:0016853">
    <property type="term" value="F:isomerase activity"/>
    <property type="evidence" value="ECO:0007669"/>
    <property type="project" value="UniProtKB-KW"/>
</dbReference>
<gene>
    <name evidence="1" type="ORF">HKI87_03g20560</name>
</gene>
<protein>
    <submittedName>
        <fullName evidence="1">Enoyl-CoA delta isomerase</fullName>
    </submittedName>
</protein>
<organism evidence="1 2">
    <name type="scientific">Chloropicon roscoffensis</name>
    <dbReference type="NCBI Taxonomy" id="1461544"/>
    <lineage>
        <taxon>Eukaryota</taxon>
        <taxon>Viridiplantae</taxon>
        <taxon>Chlorophyta</taxon>
        <taxon>Chloropicophyceae</taxon>
        <taxon>Chloropicales</taxon>
        <taxon>Chloropicaceae</taxon>
        <taxon>Chloropicon</taxon>
    </lineage>
</organism>
<dbReference type="GO" id="GO:0006635">
    <property type="term" value="P:fatty acid beta-oxidation"/>
    <property type="evidence" value="ECO:0007669"/>
    <property type="project" value="TreeGrafter"/>
</dbReference>
<dbReference type="EMBL" id="CP151503">
    <property type="protein sequence ID" value="WZN60522.1"/>
    <property type="molecule type" value="Genomic_DNA"/>
</dbReference>
<proteinExistence type="predicted"/>
<dbReference type="Proteomes" id="UP001472866">
    <property type="component" value="Chromosome 03"/>
</dbReference>
<reference evidence="1 2" key="1">
    <citation type="submission" date="2024-03" db="EMBL/GenBank/DDBJ databases">
        <title>Complete genome sequence of the green alga Chloropicon roscoffensis RCC1871.</title>
        <authorList>
            <person name="Lemieux C."/>
            <person name="Pombert J.-F."/>
            <person name="Otis C."/>
            <person name="Turmel M."/>
        </authorList>
    </citation>
    <scope>NUCLEOTIDE SEQUENCE [LARGE SCALE GENOMIC DNA]</scope>
    <source>
        <strain evidence="1 2">RCC1871</strain>
    </source>
</reference>
<name>A0AAX4P2I9_9CHLO</name>
<accession>A0AAX4P2I9</accession>
<dbReference type="Gene3D" id="3.90.226.10">
    <property type="entry name" value="2-enoyl-CoA Hydratase, Chain A, domain 1"/>
    <property type="match status" value="1"/>
</dbReference>
<keyword evidence="1" id="KW-0413">Isomerase</keyword>
<dbReference type="Pfam" id="PF00378">
    <property type="entry name" value="ECH_1"/>
    <property type="match status" value="1"/>
</dbReference>
<dbReference type="PANTHER" id="PTHR11941:SF45">
    <property type="entry name" value="ENOYL-COA DELTA ISOMERASE 1, MITOCHONDRIAL"/>
    <property type="match status" value="1"/>
</dbReference>
<dbReference type="InterPro" id="IPR001753">
    <property type="entry name" value="Enoyl-CoA_hydra/iso"/>
</dbReference>
<keyword evidence="2" id="KW-1185">Reference proteome</keyword>
<dbReference type="InterPro" id="IPR029045">
    <property type="entry name" value="ClpP/crotonase-like_dom_sf"/>
</dbReference>
<sequence>METETTPRPTMEFRYLKIDRRDNYAVVRMCKEPVNSMNLDLWADLSRCLEYLESQDWCKGFVLTSGLKRPIFTAGNDLKELYAKTTSKSRFSDFWRAQTGFLVRLNRTKLVVVAAIKGACPAGGCITALGCDYRVMTEKGYIGLNEVLIGVPVPRYWCKSMERIIGARHAHTALMTGKMFKPKEALAVGLVDQVVPEDRLLATAEAVLSKWVKIPSFGVQATKHFMKEELAKQMEDYCEEEIKVTWDILTSPMITGPMERYMSSLGKAKKSKL</sequence>
<dbReference type="AlphaFoldDB" id="A0AAX4P2I9"/>